<gene>
    <name evidence="2" type="ORF">AVDCRST_MAG53-1074</name>
</gene>
<feature type="region of interest" description="Disordered" evidence="1">
    <location>
        <begin position="30"/>
        <end position="57"/>
    </location>
</feature>
<evidence type="ECO:0000256" key="1">
    <source>
        <dbReference type="SAM" id="MobiDB-lite"/>
    </source>
</evidence>
<dbReference type="EMBL" id="CADCVR010000035">
    <property type="protein sequence ID" value="CAA9487080.1"/>
    <property type="molecule type" value="Genomic_DNA"/>
</dbReference>
<feature type="non-terminal residue" evidence="2">
    <location>
        <position position="1"/>
    </location>
</feature>
<sequence length="57" mass="5855">GRRYAFSRGAVAGHGRHGEAVVEVDIAEGDGVPECSGHDRSPDGGGEPDGVRARRGL</sequence>
<dbReference type="AlphaFoldDB" id="A0A6J4S9Z4"/>
<name>A0A6J4S9Z4_9ACTN</name>
<evidence type="ECO:0000313" key="2">
    <source>
        <dbReference type="EMBL" id="CAA9487080.1"/>
    </source>
</evidence>
<proteinExistence type="predicted"/>
<feature type="non-terminal residue" evidence="2">
    <location>
        <position position="57"/>
    </location>
</feature>
<reference evidence="2" key="1">
    <citation type="submission" date="2020-02" db="EMBL/GenBank/DDBJ databases">
        <authorList>
            <person name="Meier V. D."/>
        </authorList>
    </citation>
    <scope>NUCLEOTIDE SEQUENCE</scope>
    <source>
        <strain evidence="2">AVDCRST_MAG53</strain>
    </source>
</reference>
<organism evidence="2">
    <name type="scientific">uncultured Solirubrobacteraceae bacterium</name>
    <dbReference type="NCBI Taxonomy" id="1162706"/>
    <lineage>
        <taxon>Bacteria</taxon>
        <taxon>Bacillati</taxon>
        <taxon>Actinomycetota</taxon>
        <taxon>Thermoleophilia</taxon>
        <taxon>Solirubrobacterales</taxon>
        <taxon>Solirubrobacteraceae</taxon>
        <taxon>environmental samples</taxon>
    </lineage>
</organism>
<protein>
    <submittedName>
        <fullName evidence="2">Uncharacterized protein</fullName>
    </submittedName>
</protein>
<accession>A0A6J4S9Z4</accession>